<gene>
    <name evidence="1" type="ORF">CWI38_1744p0010</name>
</gene>
<dbReference type="EMBL" id="PITK01001744">
    <property type="protein sequence ID" value="TBU10461.1"/>
    <property type="molecule type" value="Genomic_DNA"/>
</dbReference>
<dbReference type="VEuPathDB" id="MicrosporidiaDB:CWI38_1744p0010"/>
<protein>
    <submittedName>
        <fullName evidence="1">Uncharacterized protein</fullName>
    </submittedName>
</protein>
<keyword evidence="2" id="KW-1185">Reference proteome</keyword>
<proteinExistence type="predicted"/>
<dbReference type="Proteomes" id="UP000292282">
    <property type="component" value="Unassembled WGS sequence"/>
</dbReference>
<organism evidence="1 2">
    <name type="scientific">Hamiltosporidium tvaerminnensis</name>
    <dbReference type="NCBI Taxonomy" id="1176355"/>
    <lineage>
        <taxon>Eukaryota</taxon>
        <taxon>Fungi</taxon>
        <taxon>Fungi incertae sedis</taxon>
        <taxon>Microsporidia</taxon>
        <taxon>Dubosqiidae</taxon>
        <taxon>Hamiltosporidium</taxon>
    </lineage>
</organism>
<feature type="non-terminal residue" evidence="1">
    <location>
        <position position="284"/>
    </location>
</feature>
<evidence type="ECO:0000313" key="2">
    <source>
        <dbReference type="Proteomes" id="UP000292282"/>
    </source>
</evidence>
<dbReference type="AlphaFoldDB" id="A0A4Q9LS01"/>
<evidence type="ECO:0000313" key="1">
    <source>
        <dbReference type="EMBL" id="TBU10461.1"/>
    </source>
</evidence>
<accession>A0A4Q9LS01</accession>
<sequence length="284" mass="32923">MNVEPYIQSIVLKKTVETISFDTRRGLEASTGVIMRAGMYEEPKSPLKEAKRDEYGIKTENRKNNTSLISLRGTTFEKPTKKTRRVGFRRRNDSGKRAKLRMYKLVIDVHNGCINAYMYLPSEKVFVFSNDRLVLLNAPESHSVQEILDNEYAEIRVDTRIKTDVKIRNNRPDIFVLDKRRNKITLIEVGITSQDSLQIVETEKLRKYDLLANELGLIYKCSVEIIPYVITWDGIVTKYHKTYLKRLQIPINVEAYIQSIVIKKTVEMISFDRRRGIESGPSAE</sequence>
<comment type="caution">
    <text evidence="1">The sequence shown here is derived from an EMBL/GenBank/DDBJ whole genome shotgun (WGS) entry which is preliminary data.</text>
</comment>
<name>A0A4Q9LS01_9MICR</name>
<reference evidence="1 2" key="1">
    <citation type="submission" date="2017-12" db="EMBL/GenBank/DDBJ databases">
        <authorList>
            <person name="Pombert J.-F."/>
            <person name="Haag K.L."/>
            <person name="Ebert D."/>
        </authorList>
    </citation>
    <scope>NUCLEOTIDE SEQUENCE [LARGE SCALE GENOMIC DNA]</scope>
    <source>
        <strain evidence="1">IL-G-3</strain>
    </source>
</reference>